<dbReference type="Pfam" id="PF02361">
    <property type="entry name" value="CbiQ"/>
    <property type="match status" value="1"/>
</dbReference>
<protein>
    <submittedName>
        <fullName evidence="7">Energy-coupling factor transporter transmembrane protein EcfT</fullName>
    </submittedName>
</protein>
<comment type="subcellular location">
    <subcellularLocation>
        <location evidence="1">Membrane</location>
        <topology evidence="1">Multi-pass membrane protein</topology>
    </subcellularLocation>
</comment>
<feature type="transmembrane region" description="Helical" evidence="6">
    <location>
        <begin position="246"/>
        <end position="263"/>
    </location>
</feature>
<dbReference type="RefSeq" id="WP_264842695.1">
    <property type="nucleotide sequence ID" value="NZ_AP025628.1"/>
</dbReference>
<dbReference type="EMBL" id="AP025628">
    <property type="protein sequence ID" value="BDG62091.1"/>
    <property type="molecule type" value="Genomic_DNA"/>
</dbReference>
<gene>
    <name evidence="7" type="primary">ecfT</name>
    <name evidence="7" type="ORF">caldi_31810</name>
</gene>
<dbReference type="AlphaFoldDB" id="A0AA35G9H3"/>
<evidence type="ECO:0000256" key="6">
    <source>
        <dbReference type="SAM" id="Phobius"/>
    </source>
</evidence>
<feature type="transmembrane region" description="Helical" evidence="6">
    <location>
        <begin position="69"/>
        <end position="89"/>
    </location>
</feature>
<evidence type="ECO:0000256" key="3">
    <source>
        <dbReference type="ARBA" id="ARBA00022692"/>
    </source>
</evidence>
<evidence type="ECO:0000256" key="2">
    <source>
        <dbReference type="ARBA" id="ARBA00022475"/>
    </source>
</evidence>
<proteinExistence type="predicted"/>
<evidence type="ECO:0000313" key="7">
    <source>
        <dbReference type="EMBL" id="BDG62091.1"/>
    </source>
</evidence>
<dbReference type="InterPro" id="IPR051611">
    <property type="entry name" value="ECF_transporter_component"/>
</dbReference>
<evidence type="ECO:0000256" key="4">
    <source>
        <dbReference type="ARBA" id="ARBA00022989"/>
    </source>
</evidence>
<organism evidence="7 8">
    <name type="scientific">Caldinitratiruptor microaerophilus</name>
    <dbReference type="NCBI Taxonomy" id="671077"/>
    <lineage>
        <taxon>Bacteria</taxon>
        <taxon>Bacillati</taxon>
        <taxon>Bacillota</taxon>
        <taxon>Clostridia</taxon>
        <taxon>Eubacteriales</taxon>
        <taxon>Symbiobacteriaceae</taxon>
        <taxon>Caldinitratiruptor</taxon>
    </lineage>
</organism>
<evidence type="ECO:0000313" key="8">
    <source>
        <dbReference type="Proteomes" id="UP001163687"/>
    </source>
</evidence>
<keyword evidence="4 6" id="KW-1133">Transmembrane helix</keyword>
<dbReference type="GO" id="GO:0005886">
    <property type="term" value="C:plasma membrane"/>
    <property type="evidence" value="ECO:0007669"/>
    <property type="project" value="UniProtKB-ARBA"/>
</dbReference>
<evidence type="ECO:0000256" key="5">
    <source>
        <dbReference type="ARBA" id="ARBA00023136"/>
    </source>
</evidence>
<dbReference type="InterPro" id="IPR003339">
    <property type="entry name" value="ABC/ECF_trnsptr_transmembrane"/>
</dbReference>
<evidence type="ECO:0000256" key="1">
    <source>
        <dbReference type="ARBA" id="ARBA00004141"/>
    </source>
</evidence>
<name>A0AA35G9H3_9FIRM</name>
<feature type="transmembrane region" description="Helical" evidence="6">
    <location>
        <begin position="25"/>
        <end position="57"/>
    </location>
</feature>
<dbReference type="PANTHER" id="PTHR34857">
    <property type="entry name" value="SLL0384 PROTEIN"/>
    <property type="match status" value="1"/>
</dbReference>
<feature type="transmembrane region" description="Helical" evidence="6">
    <location>
        <begin position="109"/>
        <end position="128"/>
    </location>
</feature>
<keyword evidence="2" id="KW-1003">Cell membrane</keyword>
<reference evidence="7" key="1">
    <citation type="submission" date="2022-03" db="EMBL/GenBank/DDBJ databases">
        <title>Complete genome sequence of Caldinitratiruptor microaerophilus.</title>
        <authorList>
            <person name="Mukaiyama R."/>
            <person name="Nishiyama T."/>
            <person name="Ueda K."/>
        </authorList>
    </citation>
    <scope>NUCLEOTIDE SEQUENCE</scope>
    <source>
        <strain evidence="7">JCM 16183</strain>
    </source>
</reference>
<sequence>MTAPVFGAYVPASSPVHRLDPRSKLLAAAILIAVALVVRSWYGLGLLALATAAAAAVGRLPPGYLLRGLRPVLVFAAFTFAFQLVLTTGGAELARLGPVRVTGDGVAEGLRMTLRLLLVVVTVLLVTLTTRADELAEGVERLLAPLRLVGANPYEVAIVTTGALRFVPTLLEQAEKVRRAQMARGVDFETGTLVARVRRLFPLLVPLVISSLRRAEELGLAMEARGYRGGAGRVPRRRSRMGPADLVALAATLLAAALALLAGP</sequence>
<dbReference type="PANTHER" id="PTHR34857:SF2">
    <property type="entry name" value="SLL0384 PROTEIN"/>
    <property type="match status" value="1"/>
</dbReference>
<keyword evidence="3 6" id="KW-0812">Transmembrane</keyword>
<dbReference type="Proteomes" id="UP001163687">
    <property type="component" value="Chromosome"/>
</dbReference>
<dbReference type="KEGG" id="cmic:caldi_31810"/>
<keyword evidence="8" id="KW-1185">Reference proteome</keyword>
<accession>A0AA35G9H3</accession>
<dbReference type="CDD" id="cd16914">
    <property type="entry name" value="EcfT"/>
    <property type="match status" value="1"/>
</dbReference>
<keyword evidence="5 6" id="KW-0472">Membrane</keyword>